<dbReference type="Pfam" id="PF01402">
    <property type="entry name" value="RHH_1"/>
    <property type="match status" value="1"/>
</dbReference>
<dbReference type="SUPFAM" id="SSF47598">
    <property type="entry name" value="Ribbon-helix-helix"/>
    <property type="match status" value="1"/>
</dbReference>
<dbReference type="InterPro" id="IPR002145">
    <property type="entry name" value="CopG"/>
</dbReference>
<dbReference type="InterPro" id="IPR010985">
    <property type="entry name" value="Ribbon_hlx_hlx"/>
</dbReference>
<sequence length="107" mass="11764">MGTVGGGLGKLFFDDAEEYVDLDAQDYRLPDGTRLTNAMADELADEVERHGLAGRPHLDPEQRPSVYLAFRVPSSVGEQVDSLAKRTGRRRSDVLRAALDAYLKESA</sequence>
<reference evidence="2 3" key="1">
    <citation type="submission" date="2021-03" db="EMBL/GenBank/DDBJ databases">
        <title>Human Oral Microbial Genomes.</title>
        <authorList>
            <person name="Johnston C.D."/>
            <person name="Chen T."/>
            <person name="Dewhirst F.E."/>
        </authorList>
    </citation>
    <scope>NUCLEOTIDE SEQUENCE [LARGE SCALE GENOMIC DNA]</scope>
    <source>
        <strain evidence="2 3">DSMZ 100122</strain>
    </source>
</reference>
<name>A0ABX7Y4N3_9ACTN</name>
<protein>
    <submittedName>
        <fullName evidence="2">Ribbon-helix-helix protein, CopG family</fullName>
    </submittedName>
</protein>
<dbReference type="Proteomes" id="UP000678513">
    <property type="component" value="Chromosome"/>
</dbReference>
<evidence type="ECO:0000259" key="1">
    <source>
        <dbReference type="Pfam" id="PF01402"/>
    </source>
</evidence>
<gene>
    <name evidence="2" type="ORF">J5A65_14150</name>
</gene>
<feature type="domain" description="Ribbon-helix-helix protein CopG" evidence="1">
    <location>
        <begin position="70"/>
        <end position="105"/>
    </location>
</feature>
<organism evidence="2 3">
    <name type="scientific">Arachnia rubra</name>
    <dbReference type="NCBI Taxonomy" id="1547448"/>
    <lineage>
        <taxon>Bacteria</taxon>
        <taxon>Bacillati</taxon>
        <taxon>Actinomycetota</taxon>
        <taxon>Actinomycetes</taxon>
        <taxon>Propionibacteriales</taxon>
        <taxon>Propionibacteriaceae</taxon>
        <taxon>Arachnia</taxon>
    </lineage>
</organism>
<keyword evidence="3" id="KW-1185">Reference proteome</keyword>
<evidence type="ECO:0000313" key="3">
    <source>
        <dbReference type="Proteomes" id="UP000678513"/>
    </source>
</evidence>
<accession>A0ABX7Y4N3</accession>
<evidence type="ECO:0000313" key="2">
    <source>
        <dbReference type="EMBL" id="QUC08027.1"/>
    </source>
</evidence>
<proteinExistence type="predicted"/>
<dbReference type="EMBL" id="CP072384">
    <property type="protein sequence ID" value="QUC08027.1"/>
    <property type="molecule type" value="Genomic_DNA"/>
</dbReference>
<dbReference type="RefSeq" id="WP_212323452.1">
    <property type="nucleotide sequence ID" value="NZ_AP024463.1"/>
</dbReference>